<feature type="region of interest" description="Disordered" evidence="6">
    <location>
        <begin position="285"/>
        <end position="305"/>
    </location>
</feature>
<dbReference type="EMBL" id="LATX01001766">
    <property type="protein sequence ID" value="KTB38397.1"/>
    <property type="molecule type" value="Genomic_DNA"/>
</dbReference>
<organism evidence="8 9">
    <name type="scientific">Moniliophthora roreri</name>
    <name type="common">Frosty pod rot fungus</name>
    <name type="synonym">Monilia roreri</name>
    <dbReference type="NCBI Taxonomy" id="221103"/>
    <lineage>
        <taxon>Eukaryota</taxon>
        <taxon>Fungi</taxon>
        <taxon>Dikarya</taxon>
        <taxon>Basidiomycota</taxon>
        <taxon>Agaricomycotina</taxon>
        <taxon>Agaricomycetes</taxon>
        <taxon>Agaricomycetidae</taxon>
        <taxon>Agaricales</taxon>
        <taxon>Marasmiineae</taxon>
        <taxon>Marasmiaceae</taxon>
        <taxon>Moniliophthora</taxon>
    </lineage>
</organism>
<dbReference type="NCBIfam" id="NF038013">
    <property type="entry name" value="AceTr_1"/>
    <property type="match status" value="1"/>
</dbReference>
<sequence length="305" mass="31799">MDTQATHDTYANPVDKGHRAGAPVNNAPVNGTHDPAIGPGVGTGGVGGTYGGAGGTYGGAYGGRGSRISPGGPLGTFAFSATLFIFSLYAATARGINTSNLVVSMALFTGGLATLLAGMWEFPRGNAYGATIHTLYGAFWLSYATIFIPSSGILAAYGASDTSNGFTGPGQFNSAIGIYWMTWFAITFLLFIASFRRHIGSVVFFGFLWMFFMFMGINSFTGNRRPFTKALPPSVLHAAAAFGIITSIVGWYIALSELMSWERDAMFGLPLGRLGGVGEGPYGRDGMATTGARGTTTGTAAPHRV</sequence>
<evidence type="ECO:0000256" key="6">
    <source>
        <dbReference type="SAM" id="MobiDB-lite"/>
    </source>
</evidence>
<evidence type="ECO:0000256" key="5">
    <source>
        <dbReference type="ARBA" id="ARBA00023136"/>
    </source>
</evidence>
<feature type="transmembrane region" description="Helical" evidence="7">
    <location>
        <begin position="177"/>
        <end position="195"/>
    </location>
</feature>
<feature type="transmembrane region" description="Helical" evidence="7">
    <location>
        <begin position="202"/>
        <end position="222"/>
    </location>
</feature>
<keyword evidence="4 7" id="KW-1133">Transmembrane helix</keyword>
<evidence type="ECO:0000256" key="4">
    <source>
        <dbReference type="ARBA" id="ARBA00022989"/>
    </source>
</evidence>
<evidence type="ECO:0000313" key="8">
    <source>
        <dbReference type="EMBL" id="KTB38397.1"/>
    </source>
</evidence>
<evidence type="ECO:0000313" key="9">
    <source>
        <dbReference type="Proteomes" id="UP000054988"/>
    </source>
</evidence>
<comment type="subcellular location">
    <subcellularLocation>
        <location evidence="1">Membrane</location>
        <topology evidence="1">Multi-pass membrane protein</topology>
    </subcellularLocation>
</comment>
<gene>
    <name evidence="8" type="ORF">WG66_9020</name>
</gene>
<feature type="transmembrane region" description="Helical" evidence="7">
    <location>
        <begin position="102"/>
        <end position="122"/>
    </location>
</feature>
<proteinExistence type="inferred from homology"/>
<dbReference type="GO" id="GO:0005886">
    <property type="term" value="C:plasma membrane"/>
    <property type="evidence" value="ECO:0007669"/>
    <property type="project" value="TreeGrafter"/>
</dbReference>
<reference evidence="8 9" key="1">
    <citation type="submission" date="2015-12" db="EMBL/GenBank/DDBJ databases">
        <title>Draft genome sequence of Moniliophthora roreri, the causal agent of frosty pod rot of cacao.</title>
        <authorList>
            <person name="Aime M.C."/>
            <person name="Diaz-Valderrama J.R."/>
            <person name="Kijpornyongpan T."/>
            <person name="Phillips-Mora W."/>
        </authorList>
    </citation>
    <scope>NUCLEOTIDE SEQUENCE [LARGE SCALE GENOMIC DNA]</scope>
    <source>
        <strain evidence="8 9">MCA 2952</strain>
    </source>
</reference>
<keyword evidence="3 7" id="KW-0812">Transmembrane</keyword>
<dbReference type="PANTHER" id="PTHR31123">
    <property type="entry name" value="ACCUMULATION OF DYADS PROTEIN 2-RELATED"/>
    <property type="match status" value="1"/>
</dbReference>
<accession>A0A0W0FQ45</accession>
<dbReference type="eggNOG" id="ENOG502QUJS">
    <property type="taxonomic scope" value="Eukaryota"/>
</dbReference>
<name>A0A0W0FQ45_MONRR</name>
<evidence type="ECO:0000256" key="3">
    <source>
        <dbReference type="ARBA" id="ARBA00022692"/>
    </source>
</evidence>
<evidence type="ECO:0000256" key="1">
    <source>
        <dbReference type="ARBA" id="ARBA00004141"/>
    </source>
</evidence>
<comment type="caution">
    <text evidence="8">The sequence shown here is derived from an EMBL/GenBank/DDBJ whole genome shotgun (WGS) entry which is preliminary data.</text>
</comment>
<evidence type="ECO:0000256" key="7">
    <source>
        <dbReference type="SAM" id="Phobius"/>
    </source>
</evidence>
<evidence type="ECO:0000256" key="2">
    <source>
        <dbReference type="ARBA" id="ARBA00005587"/>
    </source>
</evidence>
<evidence type="ECO:0008006" key="10">
    <source>
        <dbReference type="Google" id="ProtNLM"/>
    </source>
</evidence>
<dbReference type="Proteomes" id="UP000054988">
    <property type="component" value="Unassembled WGS sequence"/>
</dbReference>
<keyword evidence="5 7" id="KW-0472">Membrane</keyword>
<feature type="transmembrane region" description="Helical" evidence="7">
    <location>
        <begin position="74"/>
        <end position="96"/>
    </location>
</feature>
<dbReference type="AlphaFoldDB" id="A0A0W0FQ45"/>
<dbReference type="PANTHER" id="PTHR31123:SF1">
    <property type="entry name" value="ACCUMULATION OF DYADS PROTEIN 2-RELATED"/>
    <property type="match status" value="1"/>
</dbReference>
<feature type="compositionally biased region" description="Low complexity" evidence="6">
    <location>
        <begin position="286"/>
        <end position="305"/>
    </location>
</feature>
<dbReference type="InterPro" id="IPR000791">
    <property type="entry name" value="Gpr1/Fun34/SatP-like"/>
</dbReference>
<feature type="transmembrane region" description="Helical" evidence="7">
    <location>
        <begin position="134"/>
        <end position="157"/>
    </location>
</feature>
<dbReference type="GO" id="GO:0015123">
    <property type="term" value="F:acetate transmembrane transporter activity"/>
    <property type="evidence" value="ECO:0007669"/>
    <property type="project" value="TreeGrafter"/>
</dbReference>
<protein>
    <recommendedName>
        <fullName evidence="10">Gpr1 family protein</fullName>
    </recommendedName>
</protein>
<dbReference type="Pfam" id="PF01184">
    <property type="entry name" value="Gpr1_Fun34_YaaH"/>
    <property type="match status" value="1"/>
</dbReference>
<feature type="transmembrane region" description="Helical" evidence="7">
    <location>
        <begin position="234"/>
        <end position="254"/>
    </location>
</feature>
<dbReference type="InterPro" id="IPR051633">
    <property type="entry name" value="AceTr"/>
</dbReference>
<feature type="region of interest" description="Disordered" evidence="6">
    <location>
        <begin position="1"/>
        <end position="40"/>
    </location>
</feature>
<comment type="similarity">
    <text evidence="2">Belongs to the acetate uptake transporter (AceTr) (TC 2.A.96) family.</text>
</comment>